<dbReference type="eggNOG" id="COG0860">
    <property type="taxonomic scope" value="Bacteria"/>
</dbReference>
<keyword evidence="1" id="KW-0378">Hydrolase</keyword>
<organism evidence="3 4">
    <name type="scientific">Acetonema longum DSM 6540</name>
    <dbReference type="NCBI Taxonomy" id="1009370"/>
    <lineage>
        <taxon>Bacteria</taxon>
        <taxon>Bacillati</taxon>
        <taxon>Bacillota</taxon>
        <taxon>Negativicutes</taxon>
        <taxon>Acetonemataceae</taxon>
        <taxon>Acetonema</taxon>
    </lineage>
</organism>
<dbReference type="OrthoDB" id="9772024at2"/>
<protein>
    <submittedName>
        <fullName evidence="3">N-acetylmuramoyl-L-alanine amidase</fullName>
    </submittedName>
</protein>
<dbReference type="EMBL" id="AFGF01000266">
    <property type="protein sequence ID" value="EGO61986.1"/>
    <property type="molecule type" value="Genomic_DNA"/>
</dbReference>
<dbReference type="PANTHER" id="PTHR30404">
    <property type="entry name" value="N-ACETYLMURAMOYL-L-ALANINE AMIDASE"/>
    <property type="match status" value="1"/>
</dbReference>
<accession>F7NPP5</accession>
<dbReference type="RefSeq" id="WP_004099560.1">
    <property type="nucleotide sequence ID" value="NZ_AFGF01000266.1"/>
</dbReference>
<comment type="caution">
    <text evidence="3">The sequence shown here is derived from an EMBL/GenBank/DDBJ whole genome shotgun (WGS) entry which is preliminary data.</text>
</comment>
<proteinExistence type="predicted"/>
<sequence length="259" mass="27970">MKIIIDGQRLPLDVKITRDILTVLKGVARSQNWNLHYDNALETVYLQAKSEAIDVLPQRQPAEEPAVESTRLLGKTICLDPGHGGSDPGATGPSGSYEKDNTLAIALLLRQKLERNGARVIMTRESDQRAGYPDSTPEEDLAARVAIANKSGASIFLSIHNDGFPHPAASGVTTYHYGNPQSVKLATSLQKSLALGLRIKDRGVRFASLYILRYALLPAVSIEAGFISNPEEEILLMSGDGRALAAESIFQGIAGYYGV</sequence>
<dbReference type="GO" id="GO:0008745">
    <property type="term" value="F:N-acetylmuramoyl-L-alanine amidase activity"/>
    <property type="evidence" value="ECO:0007669"/>
    <property type="project" value="InterPro"/>
</dbReference>
<dbReference type="AlphaFoldDB" id="F7NPP5"/>
<dbReference type="STRING" id="1009370.ALO_20462"/>
<evidence type="ECO:0000256" key="1">
    <source>
        <dbReference type="ARBA" id="ARBA00022801"/>
    </source>
</evidence>
<evidence type="ECO:0000259" key="2">
    <source>
        <dbReference type="SMART" id="SM00646"/>
    </source>
</evidence>
<dbReference type="Pfam" id="PF01520">
    <property type="entry name" value="Amidase_3"/>
    <property type="match status" value="1"/>
</dbReference>
<dbReference type="SUPFAM" id="SSF53187">
    <property type="entry name" value="Zn-dependent exopeptidases"/>
    <property type="match status" value="1"/>
</dbReference>
<dbReference type="SMART" id="SM00646">
    <property type="entry name" value="Ami_3"/>
    <property type="match status" value="1"/>
</dbReference>
<name>F7NPP5_9FIRM</name>
<gene>
    <name evidence="3" type="ORF">ALO_20462</name>
</gene>
<evidence type="ECO:0000313" key="3">
    <source>
        <dbReference type="EMBL" id="EGO61986.1"/>
    </source>
</evidence>
<dbReference type="CDD" id="cd02696">
    <property type="entry name" value="MurNAc-LAA"/>
    <property type="match status" value="1"/>
</dbReference>
<dbReference type="Proteomes" id="UP000003240">
    <property type="component" value="Unassembled WGS sequence"/>
</dbReference>
<dbReference type="GO" id="GO:0030288">
    <property type="term" value="C:outer membrane-bounded periplasmic space"/>
    <property type="evidence" value="ECO:0007669"/>
    <property type="project" value="TreeGrafter"/>
</dbReference>
<dbReference type="PANTHER" id="PTHR30404:SF0">
    <property type="entry name" value="N-ACETYLMURAMOYL-L-ALANINE AMIDASE AMIC"/>
    <property type="match status" value="1"/>
</dbReference>
<reference evidence="3 4" key="1">
    <citation type="journal article" date="2011" name="EMBO J.">
        <title>Structural diversity of bacterial flagellar motors.</title>
        <authorList>
            <person name="Chen S."/>
            <person name="Beeby M."/>
            <person name="Murphy G.E."/>
            <person name="Leadbetter J.R."/>
            <person name="Hendrixson D.R."/>
            <person name="Briegel A."/>
            <person name="Li Z."/>
            <person name="Shi J."/>
            <person name="Tocheva E.I."/>
            <person name="Muller A."/>
            <person name="Dobro M.J."/>
            <person name="Jensen G.J."/>
        </authorList>
    </citation>
    <scope>NUCLEOTIDE SEQUENCE [LARGE SCALE GENOMIC DNA]</scope>
    <source>
        <strain evidence="3 4">DSM 6540</strain>
    </source>
</reference>
<dbReference type="InterPro" id="IPR050695">
    <property type="entry name" value="N-acetylmuramoyl_amidase_3"/>
</dbReference>
<dbReference type="Gene3D" id="3.40.630.40">
    <property type="entry name" value="Zn-dependent exopeptidases"/>
    <property type="match status" value="1"/>
</dbReference>
<evidence type="ECO:0000313" key="4">
    <source>
        <dbReference type="Proteomes" id="UP000003240"/>
    </source>
</evidence>
<keyword evidence="4" id="KW-1185">Reference proteome</keyword>
<dbReference type="GO" id="GO:0009253">
    <property type="term" value="P:peptidoglycan catabolic process"/>
    <property type="evidence" value="ECO:0007669"/>
    <property type="project" value="InterPro"/>
</dbReference>
<dbReference type="InterPro" id="IPR002508">
    <property type="entry name" value="MurNAc-LAA_cat"/>
</dbReference>
<feature type="domain" description="MurNAc-LAA" evidence="2">
    <location>
        <begin position="145"/>
        <end position="254"/>
    </location>
</feature>